<dbReference type="Pfam" id="PF04411">
    <property type="entry name" value="PDDEXK_7"/>
    <property type="match status" value="1"/>
</dbReference>
<comment type="caution">
    <text evidence="2">The sequence shown here is derived from an EMBL/GenBank/DDBJ whole genome shotgun (WGS) entry which is preliminary data.</text>
</comment>
<dbReference type="Proteomes" id="UP000069697">
    <property type="component" value="Unassembled WGS sequence"/>
</dbReference>
<dbReference type="AlphaFoldDB" id="A0A117I2F8"/>
<organism evidence="2 3">
    <name type="scientific">Paenibacillus amylolyticus</name>
    <dbReference type="NCBI Taxonomy" id="1451"/>
    <lineage>
        <taxon>Bacteria</taxon>
        <taxon>Bacillati</taxon>
        <taxon>Bacillota</taxon>
        <taxon>Bacilli</taxon>
        <taxon>Bacillales</taxon>
        <taxon>Paenibacillaceae</taxon>
        <taxon>Paenibacillus</taxon>
    </lineage>
</organism>
<evidence type="ECO:0000313" key="3">
    <source>
        <dbReference type="Proteomes" id="UP000069697"/>
    </source>
</evidence>
<evidence type="ECO:0000259" key="1">
    <source>
        <dbReference type="Pfam" id="PF09823"/>
    </source>
</evidence>
<dbReference type="InterPro" id="IPR007505">
    <property type="entry name" value="PDDEXK_7"/>
</dbReference>
<dbReference type="RefSeq" id="WP_062836265.1">
    <property type="nucleotide sequence ID" value="NZ_BCNV01000003.1"/>
</dbReference>
<accession>A0A117I2F8</accession>
<dbReference type="Pfam" id="PF09823">
    <property type="entry name" value="DUF2357"/>
    <property type="match status" value="1"/>
</dbReference>
<dbReference type="EMBL" id="BCNV01000003">
    <property type="protein sequence ID" value="GAS83749.1"/>
    <property type="molecule type" value="Genomic_DNA"/>
</dbReference>
<dbReference type="InterPro" id="IPR018633">
    <property type="entry name" value="DUF2357"/>
</dbReference>
<reference evidence="2 3" key="1">
    <citation type="journal article" date="2016" name="Genome Announc.">
        <title>Draft Genome Sequence of Paenibacillus amylolyticus Heshi-A3, Isolated from Fermented Rice Bran in a Japanese Fermented Seafood Dish.</title>
        <authorList>
            <person name="Akuzawa S."/>
            <person name="Nagaoka J."/>
            <person name="Kanekatsu M."/>
            <person name="Kubota E."/>
            <person name="Ohtake R."/>
            <person name="Suzuki T."/>
            <person name="Kanesaki Y."/>
        </authorList>
    </citation>
    <scope>NUCLEOTIDE SEQUENCE [LARGE SCALE GENOMIC DNA]</scope>
    <source>
        <strain evidence="2 3">Heshi-A3</strain>
    </source>
</reference>
<protein>
    <recommendedName>
        <fullName evidence="1">DUF2357 domain-containing protein</fullName>
    </recommendedName>
</protein>
<feature type="domain" description="DUF2357" evidence="1">
    <location>
        <begin position="133"/>
        <end position="384"/>
    </location>
</feature>
<gene>
    <name evidence="2" type="ORF">PAHA3_3839</name>
</gene>
<name>A0A117I2F8_PAEAM</name>
<evidence type="ECO:0000313" key="2">
    <source>
        <dbReference type="EMBL" id="GAS83749.1"/>
    </source>
</evidence>
<proteinExistence type="predicted"/>
<reference evidence="3" key="2">
    <citation type="submission" date="2016-01" db="EMBL/GenBank/DDBJ databases">
        <title>Draft Genome Sequence of Paenibacillus amylolyticus Heshi-A3 that Was Isolated from Fermented Rice Bran with Aging Salted Mackerel, Which Was Named Heshiko as Traditional Fermented Seafood in Japan.</title>
        <authorList>
            <person name="Akuzawa S."/>
            <person name="Nakagawa J."/>
            <person name="Kanekatsu T."/>
            <person name="Kubota E."/>
            <person name="Ohtake R."/>
            <person name="Suzuki T."/>
            <person name="Kanesaki Y."/>
        </authorList>
    </citation>
    <scope>NUCLEOTIDE SEQUENCE [LARGE SCALE GENOMIC DNA]</scope>
    <source>
        <strain evidence="3">Heshi-A3</strain>
    </source>
</reference>
<sequence length="613" mass="71182">MINIKRLLIKWPNSFYELEIDFLNGKEGERVSVPLDYVYNAITEKDDKSIGYSPAIGIRLDKEGVYYPIQLRENTNYFISVTIPFTFELEAKLIDYLNGFPFTNLRLSSNFKVSPIKTWKEDIRDNQKFIIITGSLQTKNQVGILDLSLGERENLFCEVASSKINYQEDFQLLLTDIAKESTEILLQMGNLTGLNLDVQNEREADYLIMMFHLRSLFNADELPLALSTVLNNMHSKIVNENEIVDISLVKQPNIHKMASQGTTLPFNKGGVLASLFNGYTPIKMFETNKYETVDTPENRYIKHFLTEVESLCKKLFIQLQGKASKEKTNEIVFNSNLKELDGWLNIIHQYLSEPIWNQIQQLNHIPSNSQVLQKRKGYRQILQYDLRLQLGLKLAWHPSMVLEQTLADVRPIYELYEIWCFIKLRKICIDIFGAEKENTIIKVEKDLFSINLKKGRESKVVFKKNYEDKVVTATLFYNKEFQKHSYKSEMSYSLALKPDCSIKLVLDNKEGSVETFIHFDAKYRIDFFESNNKLISKNEDIIKMHAYKDAIRGSSGAYVLYPGTEESLYFQFHNRAIPSVGAFPLRTDNDIDLERIKCFIEKIIDEIETNQKC</sequence>